<accession>A0A646KTC6</accession>
<proteinExistence type="predicted"/>
<organism evidence="10 11">
    <name type="scientific">Streptomyces jumonjinensis</name>
    <dbReference type="NCBI Taxonomy" id="1945"/>
    <lineage>
        <taxon>Bacteria</taxon>
        <taxon>Bacillati</taxon>
        <taxon>Actinomycetota</taxon>
        <taxon>Actinomycetes</taxon>
        <taxon>Kitasatosporales</taxon>
        <taxon>Streptomycetaceae</taxon>
        <taxon>Streptomyces</taxon>
    </lineage>
</organism>
<keyword evidence="11" id="KW-1185">Reference proteome</keyword>
<gene>
    <name evidence="10" type="ORF">FF041_36185</name>
</gene>
<dbReference type="GO" id="GO:0000166">
    <property type="term" value="F:nucleotide binding"/>
    <property type="evidence" value="ECO:0007669"/>
    <property type="project" value="UniProtKB-KW"/>
</dbReference>
<comment type="caution">
    <text evidence="10">The sequence shown here is derived from an EMBL/GenBank/DDBJ whole genome shotgun (WGS) entry which is preliminary data.</text>
</comment>
<keyword evidence="5 8" id="KW-1133">Transmembrane helix</keyword>
<keyword evidence="2" id="KW-1003">Cell membrane</keyword>
<comment type="subcellular location">
    <subcellularLocation>
        <location evidence="1">Cell membrane</location>
    </subcellularLocation>
</comment>
<dbReference type="EMBL" id="VCLA01000201">
    <property type="protein sequence ID" value="MQT05350.1"/>
    <property type="molecule type" value="Genomic_DNA"/>
</dbReference>
<feature type="domain" description="Pycsar effector protein" evidence="9">
    <location>
        <begin position="9"/>
        <end position="117"/>
    </location>
</feature>
<reference evidence="10 11" key="1">
    <citation type="submission" date="2019-05" db="EMBL/GenBank/DDBJ databases">
        <title>Comparative genomics and metabolomics analyses of clavulanic acid producing Streptomyces species provides insight into specialized metabolism and evolution of beta-lactam biosynthetic gene clusters.</title>
        <authorList>
            <person name="Moore M.A."/>
            <person name="Cruz-Morales P."/>
            <person name="Barona Gomez F."/>
            <person name="Kapil T."/>
        </authorList>
    </citation>
    <scope>NUCLEOTIDE SEQUENCE [LARGE SCALE GENOMIC DNA]</scope>
    <source>
        <strain evidence="10 11">NRRL 5741</strain>
    </source>
</reference>
<evidence type="ECO:0000256" key="4">
    <source>
        <dbReference type="ARBA" id="ARBA00022741"/>
    </source>
</evidence>
<keyword evidence="6" id="KW-0051">Antiviral defense</keyword>
<sequence length="123" mass="13093">MALISSRRGTGPDGTVLTAVLMASGMVLVLLGVFLAAALFPRSWPEPGDPAATENFVYFGTLRTMPSEQVVTMLRDTDVLEVLGGQLVTMSHITWRKLVLVKCSLICACSGLGLISPAVWLSV</sequence>
<dbReference type="RefSeq" id="WP_153526721.1">
    <property type="nucleotide sequence ID" value="NZ_JBEPDZ010000024.1"/>
</dbReference>
<dbReference type="GO" id="GO:0005886">
    <property type="term" value="C:plasma membrane"/>
    <property type="evidence" value="ECO:0007669"/>
    <property type="project" value="UniProtKB-SubCell"/>
</dbReference>
<evidence type="ECO:0000256" key="3">
    <source>
        <dbReference type="ARBA" id="ARBA00022692"/>
    </source>
</evidence>
<dbReference type="AlphaFoldDB" id="A0A646KTC6"/>
<dbReference type="Pfam" id="PF18967">
    <property type="entry name" value="PycTM"/>
    <property type="match status" value="1"/>
</dbReference>
<evidence type="ECO:0000313" key="11">
    <source>
        <dbReference type="Proteomes" id="UP000419138"/>
    </source>
</evidence>
<protein>
    <recommendedName>
        <fullName evidence="9">Pycsar effector protein domain-containing protein</fullName>
    </recommendedName>
</protein>
<evidence type="ECO:0000256" key="2">
    <source>
        <dbReference type="ARBA" id="ARBA00022475"/>
    </source>
</evidence>
<evidence type="ECO:0000259" key="9">
    <source>
        <dbReference type="Pfam" id="PF18967"/>
    </source>
</evidence>
<dbReference type="InterPro" id="IPR043760">
    <property type="entry name" value="PycTM_dom"/>
</dbReference>
<dbReference type="GO" id="GO:0051607">
    <property type="term" value="P:defense response to virus"/>
    <property type="evidence" value="ECO:0007669"/>
    <property type="project" value="UniProtKB-KW"/>
</dbReference>
<dbReference type="Proteomes" id="UP000419138">
    <property type="component" value="Unassembled WGS sequence"/>
</dbReference>
<evidence type="ECO:0000256" key="5">
    <source>
        <dbReference type="ARBA" id="ARBA00022989"/>
    </source>
</evidence>
<feature type="transmembrane region" description="Helical" evidence="8">
    <location>
        <begin position="99"/>
        <end position="120"/>
    </location>
</feature>
<feature type="transmembrane region" description="Helical" evidence="8">
    <location>
        <begin position="16"/>
        <end position="40"/>
    </location>
</feature>
<name>A0A646KTC6_STRJU</name>
<evidence type="ECO:0000256" key="8">
    <source>
        <dbReference type="SAM" id="Phobius"/>
    </source>
</evidence>
<evidence type="ECO:0000256" key="1">
    <source>
        <dbReference type="ARBA" id="ARBA00004236"/>
    </source>
</evidence>
<evidence type="ECO:0000256" key="6">
    <source>
        <dbReference type="ARBA" id="ARBA00023118"/>
    </source>
</evidence>
<keyword evidence="7 8" id="KW-0472">Membrane</keyword>
<keyword evidence="4" id="KW-0547">Nucleotide-binding</keyword>
<dbReference type="OrthoDB" id="3397489at2"/>
<keyword evidence="3 8" id="KW-0812">Transmembrane</keyword>
<evidence type="ECO:0000256" key="7">
    <source>
        <dbReference type="ARBA" id="ARBA00023136"/>
    </source>
</evidence>
<evidence type="ECO:0000313" key="10">
    <source>
        <dbReference type="EMBL" id="MQT05350.1"/>
    </source>
</evidence>